<feature type="compositionally biased region" description="Low complexity" evidence="1">
    <location>
        <begin position="80"/>
        <end position="92"/>
    </location>
</feature>
<keyword evidence="3" id="KW-1185">Reference proteome</keyword>
<reference evidence="2" key="1">
    <citation type="submission" date="2021-01" db="EMBL/GenBank/DDBJ databases">
        <authorList>
            <consortium name="Genoscope - CEA"/>
            <person name="William W."/>
        </authorList>
    </citation>
    <scope>NUCLEOTIDE SEQUENCE</scope>
</reference>
<feature type="region of interest" description="Disordered" evidence="1">
    <location>
        <begin position="73"/>
        <end position="100"/>
    </location>
</feature>
<evidence type="ECO:0000313" key="3">
    <source>
        <dbReference type="Proteomes" id="UP000683925"/>
    </source>
</evidence>
<gene>
    <name evidence="2" type="ORF">POCTA_138.1.T1470065</name>
</gene>
<sequence>MMLSEQESLPKSRSQNRIQDEKLNENIKHQNFNFIDQFSFKPQFERILQQFEVNQEIPQKMKYKQVVNSKSIRTISPSNPQQYTQQSTIIQQPPVPPNQKKEPIQIKLDIKQFMNATDQQKYISPIHSQRLQIGNLQIKVGMTNQNDKSFQVNVNFRNE</sequence>
<evidence type="ECO:0000256" key="1">
    <source>
        <dbReference type="SAM" id="MobiDB-lite"/>
    </source>
</evidence>
<proteinExistence type="predicted"/>
<dbReference type="Proteomes" id="UP000683925">
    <property type="component" value="Unassembled WGS sequence"/>
</dbReference>
<name>A0A8S1YDB4_PAROT</name>
<protein>
    <submittedName>
        <fullName evidence="2">Uncharacterized protein</fullName>
    </submittedName>
</protein>
<accession>A0A8S1YDB4</accession>
<organism evidence="2 3">
    <name type="scientific">Paramecium octaurelia</name>
    <dbReference type="NCBI Taxonomy" id="43137"/>
    <lineage>
        <taxon>Eukaryota</taxon>
        <taxon>Sar</taxon>
        <taxon>Alveolata</taxon>
        <taxon>Ciliophora</taxon>
        <taxon>Intramacronucleata</taxon>
        <taxon>Oligohymenophorea</taxon>
        <taxon>Peniculida</taxon>
        <taxon>Parameciidae</taxon>
        <taxon>Paramecium</taxon>
    </lineage>
</organism>
<comment type="caution">
    <text evidence="2">The sequence shown here is derived from an EMBL/GenBank/DDBJ whole genome shotgun (WGS) entry which is preliminary data.</text>
</comment>
<dbReference type="EMBL" id="CAJJDP010000149">
    <property type="protein sequence ID" value="CAD8209434.1"/>
    <property type="molecule type" value="Genomic_DNA"/>
</dbReference>
<evidence type="ECO:0000313" key="2">
    <source>
        <dbReference type="EMBL" id="CAD8209434.1"/>
    </source>
</evidence>
<dbReference type="AlphaFoldDB" id="A0A8S1YDB4"/>